<evidence type="ECO:0000259" key="6">
    <source>
        <dbReference type="PROSITE" id="PS50110"/>
    </source>
</evidence>
<dbReference type="SUPFAM" id="SSF46689">
    <property type="entry name" value="Homeodomain-like"/>
    <property type="match status" value="2"/>
</dbReference>
<dbReference type="InterPro" id="IPR011006">
    <property type="entry name" value="CheY-like_superfamily"/>
</dbReference>
<dbReference type="Gene3D" id="3.40.50.2300">
    <property type="match status" value="1"/>
</dbReference>
<keyword evidence="4" id="KW-0597">Phosphoprotein</keyword>
<keyword evidence="2" id="KW-0238">DNA-binding</keyword>
<dbReference type="InterPro" id="IPR001789">
    <property type="entry name" value="Sig_transdc_resp-reg_receiver"/>
</dbReference>
<feature type="modified residue" description="4-aspartylphosphate" evidence="4">
    <location>
        <position position="97"/>
    </location>
</feature>
<keyword evidence="3" id="KW-0804">Transcription</keyword>
<dbReference type="Pfam" id="PF12833">
    <property type="entry name" value="HTH_18"/>
    <property type="match status" value="1"/>
</dbReference>
<keyword evidence="8" id="KW-1185">Reference proteome</keyword>
<dbReference type="CDD" id="cd17536">
    <property type="entry name" value="REC_YesN-like"/>
    <property type="match status" value="1"/>
</dbReference>
<evidence type="ECO:0000313" key="8">
    <source>
        <dbReference type="Proteomes" id="UP000616779"/>
    </source>
</evidence>
<comment type="caution">
    <text evidence="7">The sequence shown here is derived from an EMBL/GenBank/DDBJ whole genome shotgun (WGS) entry which is preliminary data.</text>
</comment>
<dbReference type="Proteomes" id="UP000616779">
    <property type="component" value="Unassembled WGS sequence"/>
</dbReference>
<evidence type="ECO:0000256" key="2">
    <source>
        <dbReference type="ARBA" id="ARBA00023125"/>
    </source>
</evidence>
<gene>
    <name evidence="7" type="ORF">GC098_28870</name>
</gene>
<evidence type="ECO:0000313" key="7">
    <source>
        <dbReference type="EMBL" id="NOU75349.1"/>
    </source>
</evidence>
<dbReference type="PANTHER" id="PTHR43280:SF28">
    <property type="entry name" value="HTH-TYPE TRANSCRIPTIONAL ACTIVATOR RHAS"/>
    <property type="match status" value="1"/>
</dbReference>
<evidence type="ECO:0000256" key="1">
    <source>
        <dbReference type="ARBA" id="ARBA00023015"/>
    </source>
</evidence>
<sequence length="587" mass="68258">MFIGDCRLNMDPQAGCGLREERWEDYASPSSFHLLSKKGRRIMHRLLVVDDEPIIVEGLYELFRDIIDLDLEVHRAYSSTQALELVARIKFDLVFTDIRMPGMDGLDLHKHIVSRWPGTRVVFLTGYNDFQFAQQAIRSGGYDFIIKTEGEEKILEVFYRAIQEIACQWDEERLKDAARRQIQQAIPLLQKEYVLALMEEDIVEQADARAKRLEELNISLDSEQSLLLMTCRVDRWYEDMTHADKTLLLYAIQNISDELLQYGRKLSLVCSSKSLMWMLQPKEQDNRGGEEEFLNYVKEIMVEIHDVCKNLLRLPVSLFLSGGYTSWNDIGRQCGNLLRREQNGIGQNEEVLLIIESKPDANENRGNQMNEEGYYVYTRKLKQLEAFLETGQKLFFLELFHTLSTSLQPLWEFARQHFFHSVSAMLLDHVNCSANSADLLSMKAVSAVLNAENERSWEEKCSTLIQLAQFIFDYRVKDQTIKSIEMIDQLKQYIGNHLKEDLSLTKLSSIVYLNASYLSRFFKQMTGVNVSEFILELRMEKAMELIKETDLKIQEVADEVGIGSSAYFIRLFKNRTMMTPMEYRESI</sequence>
<evidence type="ECO:0000256" key="3">
    <source>
        <dbReference type="ARBA" id="ARBA00023163"/>
    </source>
</evidence>
<accession>A0ABX1Y668</accession>
<dbReference type="PROSITE" id="PS01124">
    <property type="entry name" value="HTH_ARAC_FAMILY_2"/>
    <property type="match status" value="1"/>
</dbReference>
<dbReference type="EMBL" id="WHOA01000205">
    <property type="protein sequence ID" value="NOU75349.1"/>
    <property type="molecule type" value="Genomic_DNA"/>
</dbReference>
<dbReference type="Pfam" id="PF00072">
    <property type="entry name" value="Response_reg"/>
    <property type="match status" value="1"/>
</dbReference>
<evidence type="ECO:0000259" key="5">
    <source>
        <dbReference type="PROSITE" id="PS01124"/>
    </source>
</evidence>
<protein>
    <submittedName>
        <fullName evidence="7">Response regulator</fullName>
    </submittedName>
</protein>
<dbReference type="SMART" id="SM00342">
    <property type="entry name" value="HTH_ARAC"/>
    <property type="match status" value="1"/>
</dbReference>
<evidence type="ECO:0000256" key="4">
    <source>
        <dbReference type="PROSITE-ProRule" id="PRU00169"/>
    </source>
</evidence>
<feature type="domain" description="HTH araC/xylS-type" evidence="5">
    <location>
        <begin position="488"/>
        <end position="586"/>
    </location>
</feature>
<reference evidence="7 8" key="1">
    <citation type="submission" date="2019-10" db="EMBL/GenBank/DDBJ databases">
        <title>Description of Paenibacillus terrestris sp. nov.</title>
        <authorList>
            <person name="Carlier A."/>
            <person name="Qi S."/>
        </authorList>
    </citation>
    <scope>NUCLEOTIDE SEQUENCE [LARGE SCALE GENOMIC DNA]</scope>
    <source>
        <strain evidence="7 8">LMG 31458</strain>
    </source>
</reference>
<dbReference type="PROSITE" id="PS50110">
    <property type="entry name" value="RESPONSE_REGULATORY"/>
    <property type="match status" value="1"/>
</dbReference>
<organism evidence="7 8">
    <name type="scientific">Paenibacillus phytorum</name>
    <dbReference type="NCBI Taxonomy" id="2654977"/>
    <lineage>
        <taxon>Bacteria</taxon>
        <taxon>Bacillati</taxon>
        <taxon>Bacillota</taxon>
        <taxon>Bacilli</taxon>
        <taxon>Bacillales</taxon>
        <taxon>Paenibacillaceae</taxon>
        <taxon>Paenibacillus</taxon>
    </lineage>
</organism>
<name>A0ABX1Y668_9BACL</name>
<proteinExistence type="predicted"/>
<dbReference type="InterPro" id="IPR009057">
    <property type="entry name" value="Homeodomain-like_sf"/>
</dbReference>
<feature type="domain" description="Response regulatory" evidence="6">
    <location>
        <begin position="45"/>
        <end position="162"/>
    </location>
</feature>
<dbReference type="InterPro" id="IPR018060">
    <property type="entry name" value="HTH_AraC"/>
</dbReference>
<dbReference type="PANTHER" id="PTHR43280">
    <property type="entry name" value="ARAC-FAMILY TRANSCRIPTIONAL REGULATOR"/>
    <property type="match status" value="1"/>
</dbReference>
<dbReference type="SUPFAM" id="SSF52172">
    <property type="entry name" value="CheY-like"/>
    <property type="match status" value="1"/>
</dbReference>
<keyword evidence="1" id="KW-0805">Transcription regulation</keyword>
<dbReference type="SMART" id="SM00448">
    <property type="entry name" value="REC"/>
    <property type="match status" value="1"/>
</dbReference>
<dbReference type="Gene3D" id="1.10.10.60">
    <property type="entry name" value="Homeodomain-like"/>
    <property type="match status" value="2"/>
</dbReference>